<evidence type="ECO:0000313" key="3">
    <source>
        <dbReference type="Proteomes" id="UP001448207"/>
    </source>
</evidence>
<dbReference type="Gene3D" id="1.10.443.20">
    <property type="entry name" value="Centromere DNA-binding protein complex CBF3 subunit, domain 2"/>
    <property type="match status" value="1"/>
</dbReference>
<evidence type="ECO:0000259" key="1">
    <source>
        <dbReference type="Pfam" id="PF16787"/>
    </source>
</evidence>
<comment type="caution">
    <text evidence="2">The sequence shown here is derived from an EMBL/GenBank/DDBJ whole genome shotgun (WGS) entry which is preliminary data.</text>
</comment>
<keyword evidence="3" id="KW-1185">Reference proteome</keyword>
<dbReference type="InterPro" id="IPR031872">
    <property type="entry name" value="NDC10_II"/>
</dbReference>
<feature type="domain" description="Ndc10" evidence="1">
    <location>
        <begin position="112"/>
        <end position="207"/>
    </location>
</feature>
<sequence length="243" mass="28311">MGRNGNNLISIQWRLYINVKRILKAGVFGESSGEIPVLMVQIHELKTGAILQYIKAGVDLHAYQAREILQVSCVCRKALQAWPKSRNYGERQRHCQSYQDHSLHSAQDRIYKSIHIINGFSEKKGQLWIPRANACPTESLQKKVFSRADRLSQKVREGIVCEQSISNQAFLQMLKNMRKIILQDGVMFRVENRVNQFFNHSFFSDPELFSLKMPYTLPVRLRRNLKTLFYKGPFQFYQDSVKV</sequence>
<evidence type="ECO:0000313" key="2">
    <source>
        <dbReference type="EMBL" id="KAL0087373.1"/>
    </source>
</evidence>
<dbReference type="InterPro" id="IPR038279">
    <property type="entry name" value="Ndc10_dom2_sf"/>
</dbReference>
<dbReference type="Pfam" id="PF16787">
    <property type="entry name" value="NDC10_II"/>
    <property type="match status" value="1"/>
</dbReference>
<accession>A0ABR3B1J4</accession>
<organism evidence="2 3">
    <name type="scientific">Phycomyces blakesleeanus</name>
    <dbReference type="NCBI Taxonomy" id="4837"/>
    <lineage>
        <taxon>Eukaryota</taxon>
        <taxon>Fungi</taxon>
        <taxon>Fungi incertae sedis</taxon>
        <taxon>Mucoromycota</taxon>
        <taxon>Mucoromycotina</taxon>
        <taxon>Mucoromycetes</taxon>
        <taxon>Mucorales</taxon>
        <taxon>Phycomycetaceae</taxon>
        <taxon>Phycomyces</taxon>
    </lineage>
</organism>
<dbReference type="EMBL" id="JBCLYO010000007">
    <property type="protein sequence ID" value="KAL0087373.1"/>
    <property type="molecule type" value="Genomic_DNA"/>
</dbReference>
<name>A0ABR3B1J4_PHYBL</name>
<gene>
    <name evidence="2" type="ORF">J3Q64DRAFT_1885231</name>
</gene>
<reference evidence="2 3" key="1">
    <citation type="submission" date="2024-04" db="EMBL/GenBank/DDBJ databases">
        <title>Symmetric and asymmetric DNA N6-adenine methylation regulates different biological responses in Mucorales.</title>
        <authorList>
            <consortium name="Lawrence Berkeley National Laboratory"/>
            <person name="Lax C."/>
            <person name="Mondo S.J."/>
            <person name="Osorio-Concepcion M."/>
            <person name="Muszewska A."/>
            <person name="Corrochano-Luque M."/>
            <person name="Gutierrez G."/>
            <person name="Riley R."/>
            <person name="Lipzen A."/>
            <person name="Guo J."/>
            <person name="Hundley H."/>
            <person name="Amirebrahimi M."/>
            <person name="Ng V."/>
            <person name="Lorenzo-Gutierrez D."/>
            <person name="Binder U."/>
            <person name="Yang J."/>
            <person name="Song Y."/>
            <person name="Canovas D."/>
            <person name="Navarro E."/>
            <person name="Freitag M."/>
            <person name="Gabaldon T."/>
            <person name="Grigoriev I.V."/>
            <person name="Corrochano L.M."/>
            <person name="Nicolas F.E."/>
            <person name="Garre V."/>
        </authorList>
    </citation>
    <scope>NUCLEOTIDE SEQUENCE [LARGE SCALE GENOMIC DNA]</scope>
    <source>
        <strain evidence="2 3">L51</strain>
    </source>
</reference>
<dbReference type="Proteomes" id="UP001448207">
    <property type="component" value="Unassembled WGS sequence"/>
</dbReference>
<protein>
    <recommendedName>
        <fullName evidence="1">Ndc10 domain-containing protein</fullName>
    </recommendedName>
</protein>
<proteinExistence type="predicted"/>